<evidence type="ECO:0000313" key="3">
    <source>
        <dbReference type="EMBL" id="MBB5179989.1"/>
    </source>
</evidence>
<dbReference type="Gene3D" id="3.40.50.300">
    <property type="entry name" value="P-loop containing nucleotide triphosphate hydrolases"/>
    <property type="match status" value="1"/>
</dbReference>
<reference evidence="3 4" key="1">
    <citation type="submission" date="2020-08" db="EMBL/GenBank/DDBJ databases">
        <title>Genomic Encyclopedia of Type Strains, Phase IV (KMG-IV): sequencing the most valuable type-strain genomes for metagenomic binning, comparative biology and taxonomic classification.</title>
        <authorList>
            <person name="Goeker M."/>
        </authorList>
    </citation>
    <scope>NUCLEOTIDE SEQUENCE [LARGE SCALE GENOMIC DNA]</scope>
    <source>
        <strain evidence="3 4">DSM 15895</strain>
    </source>
</reference>
<dbReference type="InterPro" id="IPR034139">
    <property type="entry name" value="TOPRIM_OLD"/>
</dbReference>
<name>A0A7W8CTC5_9BACL</name>
<evidence type="ECO:0000259" key="2">
    <source>
        <dbReference type="Pfam" id="PF20469"/>
    </source>
</evidence>
<comment type="caution">
    <text evidence="3">The sequence shown here is derived from an EMBL/GenBank/DDBJ whole genome shotgun (WGS) entry which is preliminary data.</text>
</comment>
<accession>A0A7W8CTC5</accession>
<keyword evidence="4" id="KW-1185">Reference proteome</keyword>
<dbReference type="SUPFAM" id="SSF52540">
    <property type="entry name" value="P-loop containing nucleoside triphosphate hydrolases"/>
    <property type="match status" value="1"/>
</dbReference>
<dbReference type="GO" id="GO:0004519">
    <property type="term" value="F:endonuclease activity"/>
    <property type="evidence" value="ECO:0007669"/>
    <property type="project" value="UniProtKB-KW"/>
</dbReference>
<dbReference type="CDD" id="cd01026">
    <property type="entry name" value="TOPRIM_OLD"/>
    <property type="match status" value="1"/>
</dbReference>
<feature type="domain" description="ATPase AAA-type core" evidence="1">
    <location>
        <begin position="32"/>
        <end position="345"/>
    </location>
</feature>
<dbReference type="AlphaFoldDB" id="A0A7W8CTC5"/>
<dbReference type="InterPro" id="IPR003959">
    <property type="entry name" value="ATPase_AAA_core"/>
</dbReference>
<dbReference type="PANTHER" id="PTHR43581">
    <property type="entry name" value="ATP/GTP PHOSPHATASE"/>
    <property type="match status" value="1"/>
</dbReference>
<proteinExistence type="predicted"/>
<feature type="domain" description="OLD protein-like TOPRIM" evidence="2">
    <location>
        <begin position="392"/>
        <end position="468"/>
    </location>
</feature>
<organism evidence="3 4">
    <name type="scientific">Planococcus koreensis</name>
    <dbReference type="NCBI Taxonomy" id="112331"/>
    <lineage>
        <taxon>Bacteria</taxon>
        <taxon>Bacillati</taxon>
        <taxon>Bacillota</taxon>
        <taxon>Bacilli</taxon>
        <taxon>Bacillales</taxon>
        <taxon>Caryophanaceae</taxon>
        <taxon>Planococcus</taxon>
    </lineage>
</organism>
<dbReference type="GO" id="GO:0005524">
    <property type="term" value="F:ATP binding"/>
    <property type="evidence" value="ECO:0007669"/>
    <property type="project" value="InterPro"/>
</dbReference>
<keyword evidence="3" id="KW-0378">Hydrolase</keyword>
<dbReference type="RefSeq" id="WP_183736455.1">
    <property type="nucleotide sequence ID" value="NZ_JACHHE010000003.1"/>
</dbReference>
<dbReference type="Proteomes" id="UP000525923">
    <property type="component" value="Unassembled WGS sequence"/>
</dbReference>
<evidence type="ECO:0000259" key="1">
    <source>
        <dbReference type="Pfam" id="PF13304"/>
    </source>
</evidence>
<evidence type="ECO:0000313" key="4">
    <source>
        <dbReference type="Proteomes" id="UP000525923"/>
    </source>
</evidence>
<dbReference type="InterPro" id="IPR027417">
    <property type="entry name" value="P-loop_NTPase"/>
</dbReference>
<dbReference type="Pfam" id="PF13304">
    <property type="entry name" value="AAA_21"/>
    <property type="match status" value="1"/>
</dbReference>
<dbReference type="Pfam" id="PF20469">
    <property type="entry name" value="OLD-like_TOPRIM"/>
    <property type="match status" value="1"/>
</dbReference>
<gene>
    <name evidence="3" type="ORF">HNQ44_001413</name>
</gene>
<sequence length="691" mass="79428">MYLEEIRIWNFRQYGEKIDGKPGIIVPFNPKFNVLIGENDSGKTAIIDAIRLTLGTVSAENYRISDDDFYNNLEGDSKKEFKIECSFTDLSNKELGVFLEWLSFDTENKPNLRVILNARKVQSDFIPDFIEKKITAGPENSDFKLEGLASEILRTTYLKPLRDAKAEMQPGIKSRLAQILQGHEAFNVSEGNIHKLEEVMTEANENIKAFFDTPYKEDKTEKTIVKEITTFLEEFFNKASENEKGNTPKFEVSPARLNSILRKLSLELDDKASGLGSLNLLFIAAELLLLDNENLIGPVITLVEEIEAHLHPQAQLRLIKFLQKNLMEKGESHGQFILTTHSTVLAASIELENLILIHNKVAYPMNSKFTKLELEDYDFLQRFLDVTKSNLFFARGVILVEGDAENLLIPAIAESINRPLHKYGVSIVNIGSTAFKRYAKIFSRSDFWTKELELPFLSLPVSLITDMDIKPISYYKENEVIVYSILNIEDLDEILERCNIEKQEEHEEIVGIIYTTEKKIIKKFKDISLINEEQEKVISEYVQLEMTEDYISKKENEKILKIRGEYESDNSNLRVFVAPKWTLEYSIALSNVKKLLAESIHESRFKEPYSDKNKKKLESLLAEEMIDDDFAYKIFQPLDENLVSKAITAQILAEKILNHKGDIHSKLINDEYLEYLTSAIYHVTEPLRDTE</sequence>
<protein>
    <submittedName>
        <fullName evidence="3">Putative ATP-dependent endonuclease of OLD family</fullName>
    </submittedName>
</protein>
<dbReference type="EMBL" id="JACHHE010000003">
    <property type="protein sequence ID" value="MBB5179989.1"/>
    <property type="molecule type" value="Genomic_DNA"/>
</dbReference>
<dbReference type="PANTHER" id="PTHR43581:SF4">
    <property type="entry name" value="ATP_GTP PHOSPHATASE"/>
    <property type="match status" value="1"/>
</dbReference>
<keyword evidence="3" id="KW-0540">Nuclease</keyword>
<dbReference type="InterPro" id="IPR051396">
    <property type="entry name" value="Bact_Antivir_Def_Nuclease"/>
</dbReference>
<keyword evidence="3" id="KW-0255">Endonuclease</keyword>
<dbReference type="GO" id="GO:0016887">
    <property type="term" value="F:ATP hydrolysis activity"/>
    <property type="evidence" value="ECO:0007669"/>
    <property type="project" value="InterPro"/>
</dbReference>